<evidence type="ECO:0000256" key="1">
    <source>
        <dbReference type="SAM" id="MobiDB-lite"/>
    </source>
</evidence>
<name>A0A0D2MTI4_9CHLO</name>
<reference evidence="2 3" key="1">
    <citation type="journal article" date="2013" name="BMC Genomics">
        <title>Reconstruction of the lipid metabolism for the microalga Monoraphidium neglectum from its genome sequence reveals characteristics suitable for biofuel production.</title>
        <authorList>
            <person name="Bogen C."/>
            <person name="Al-Dilaimi A."/>
            <person name="Albersmeier A."/>
            <person name="Wichmann J."/>
            <person name="Grundmann M."/>
            <person name="Rupp O."/>
            <person name="Lauersen K.J."/>
            <person name="Blifernez-Klassen O."/>
            <person name="Kalinowski J."/>
            <person name="Goesmann A."/>
            <person name="Mussgnug J.H."/>
            <person name="Kruse O."/>
        </authorList>
    </citation>
    <scope>NUCLEOTIDE SEQUENCE [LARGE SCALE GENOMIC DNA]</scope>
    <source>
        <strain evidence="2 3">SAG 48.87</strain>
    </source>
</reference>
<evidence type="ECO:0000313" key="2">
    <source>
        <dbReference type="EMBL" id="KIY97745.1"/>
    </source>
</evidence>
<sequence length="209" mass="22733">RRAAADAQRLRAGQPPQPRRRVPHARVRRAGQQRRRQRQRRRRSAGRAAAARAVRGAAAAWYGQRPQYGGSGRRRWGPGTRQQRLERGCGGGGPAGGRVCRVGVGGGPTEVRRGRRRAPRRRFRLGRGATQPAGRGGFCGGPCARAPCKQRRRRRQQRRRQRGGSAAVRAVLAAAAGGRPGAVARRDGRARGGRGHCNGVAYWCKLAVL</sequence>
<feature type="non-terminal residue" evidence="2">
    <location>
        <position position="209"/>
    </location>
</feature>
<dbReference type="RefSeq" id="XP_013896765.1">
    <property type="nucleotide sequence ID" value="XM_014041311.1"/>
</dbReference>
<feature type="compositionally biased region" description="Low complexity" evidence="1">
    <location>
        <begin position="1"/>
        <end position="14"/>
    </location>
</feature>
<accession>A0A0D2MTI4</accession>
<gene>
    <name evidence="2" type="ORF">MNEG_10220</name>
</gene>
<dbReference type="EMBL" id="KK102447">
    <property type="protein sequence ID" value="KIY97745.1"/>
    <property type="molecule type" value="Genomic_DNA"/>
</dbReference>
<feature type="compositionally biased region" description="Basic residues" evidence="1">
    <location>
        <begin position="18"/>
        <end position="45"/>
    </location>
</feature>
<dbReference type="AlphaFoldDB" id="A0A0D2MTI4"/>
<dbReference type="Proteomes" id="UP000054498">
    <property type="component" value="Unassembled WGS sequence"/>
</dbReference>
<feature type="region of interest" description="Disordered" evidence="1">
    <location>
        <begin position="64"/>
        <end position="92"/>
    </location>
</feature>
<feature type="non-terminal residue" evidence="2">
    <location>
        <position position="1"/>
    </location>
</feature>
<dbReference type="KEGG" id="mng:MNEG_10220"/>
<evidence type="ECO:0000313" key="3">
    <source>
        <dbReference type="Proteomes" id="UP000054498"/>
    </source>
</evidence>
<dbReference type="GeneID" id="25727361"/>
<organism evidence="2 3">
    <name type="scientific">Monoraphidium neglectum</name>
    <dbReference type="NCBI Taxonomy" id="145388"/>
    <lineage>
        <taxon>Eukaryota</taxon>
        <taxon>Viridiplantae</taxon>
        <taxon>Chlorophyta</taxon>
        <taxon>core chlorophytes</taxon>
        <taxon>Chlorophyceae</taxon>
        <taxon>CS clade</taxon>
        <taxon>Sphaeropleales</taxon>
        <taxon>Selenastraceae</taxon>
        <taxon>Monoraphidium</taxon>
    </lineage>
</organism>
<feature type="region of interest" description="Disordered" evidence="1">
    <location>
        <begin position="1"/>
        <end position="49"/>
    </location>
</feature>
<proteinExistence type="predicted"/>
<keyword evidence="3" id="KW-1185">Reference proteome</keyword>
<protein>
    <submittedName>
        <fullName evidence="2">Uncharacterized protein</fullName>
    </submittedName>
</protein>